<sequence>MEKSEKFSLSRIVISNVTLESWKTIPHAGVTYNADVGNLLQILKEYNLEKSKEQKISLNTALLKIISEALKVCPKLNSHVHYNSFLISGSTVNKNNIDISMPFVLNDRMITVNLHNLESKSMEQIRDYVNEIRRKSENTIIDEALMSVAVKDTLKGLKKLKILSALRRLIGTKIGPYRIKRIPLKQRLAYKKIDKSQKLTAYDLEQGTITVSNLGSIYKEWNGECTLLEIVPPQVVAIALSSIKKTDSKSIITFTIAFDHRSLDFGDIVPFMKKLDEFFASKEIIEGFIA</sequence>
<keyword evidence="6" id="KW-1185">Reference proteome</keyword>
<evidence type="ECO:0000256" key="1">
    <source>
        <dbReference type="ARBA" id="ARBA00001938"/>
    </source>
</evidence>
<organism evidence="5 6">
    <name type="scientific">Treponema bryantii</name>
    <dbReference type="NCBI Taxonomy" id="163"/>
    <lineage>
        <taxon>Bacteria</taxon>
        <taxon>Pseudomonadati</taxon>
        <taxon>Spirochaetota</taxon>
        <taxon>Spirochaetia</taxon>
        <taxon>Spirochaetales</taxon>
        <taxon>Treponemataceae</taxon>
        <taxon>Treponema</taxon>
    </lineage>
</organism>
<dbReference type="Pfam" id="PF00198">
    <property type="entry name" value="2-oxoacid_dh"/>
    <property type="match status" value="2"/>
</dbReference>
<evidence type="ECO:0000313" key="6">
    <source>
        <dbReference type="Proteomes" id="UP000182360"/>
    </source>
</evidence>
<keyword evidence="2 5" id="KW-0808">Transferase</keyword>
<dbReference type="PANTHER" id="PTHR43178:SF5">
    <property type="entry name" value="LIPOAMIDE ACYLTRANSFERASE COMPONENT OF BRANCHED-CHAIN ALPHA-KETO ACID DEHYDROGENASE COMPLEX, MITOCHONDRIAL"/>
    <property type="match status" value="1"/>
</dbReference>
<dbReference type="RefSeq" id="WP_074640414.1">
    <property type="nucleotide sequence ID" value="NZ_FOFU01000001.1"/>
</dbReference>
<dbReference type="OrthoDB" id="9805770at2"/>
<evidence type="ECO:0000313" key="5">
    <source>
        <dbReference type="EMBL" id="SEP78587.1"/>
    </source>
</evidence>
<feature type="domain" description="2-oxoacid dehydrogenase acyltransferase catalytic" evidence="4">
    <location>
        <begin position="3"/>
        <end position="139"/>
    </location>
</feature>
<dbReference type="SUPFAM" id="SSF52777">
    <property type="entry name" value="CoA-dependent acyltransferases"/>
    <property type="match status" value="1"/>
</dbReference>
<dbReference type="Gene3D" id="3.30.559.10">
    <property type="entry name" value="Chloramphenicol acetyltransferase-like domain"/>
    <property type="match status" value="1"/>
</dbReference>
<evidence type="ECO:0000256" key="3">
    <source>
        <dbReference type="ARBA" id="ARBA00023315"/>
    </source>
</evidence>
<dbReference type="InterPro" id="IPR023213">
    <property type="entry name" value="CAT-like_dom_sf"/>
</dbReference>
<name>A0A1H9AQ39_9SPIR</name>
<feature type="domain" description="2-oxoacid dehydrogenase acyltransferase catalytic" evidence="4">
    <location>
        <begin position="195"/>
        <end position="278"/>
    </location>
</feature>
<evidence type="ECO:0000256" key="2">
    <source>
        <dbReference type="ARBA" id="ARBA00022679"/>
    </source>
</evidence>
<gene>
    <name evidence="5" type="ORF">SAMN04487977_101416</name>
</gene>
<reference evidence="5 6" key="1">
    <citation type="submission" date="2016-10" db="EMBL/GenBank/DDBJ databases">
        <authorList>
            <person name="de Groot N.N."/>
        </authorList>
    </citation>
    <scope>NUCLEOTIDE SEQUENCE [LARGE SCALE GENOMIC DNA]</scope>
    <source>
        <strain evidence="5 6">B25</strain>
    </source>
</reference>
<dbReference type="InterPro" id="IPR050743">
    <property type="entry name" value="2-oxoacid_DH_E2_comp"/>
</dbReference>
<dbReference type="InterPro" id="IPR001078">
    <property type="entry name" value="2-oxoacid_DH_actylTfrase"/>
</dbReference>
<protein>
    <submittedName>
        <fullName evidence="5">2-oxoacid dehydrogenases acyltransferase (Catalytic domain)</fullName>
    </submittedName>
</protein>
<accession>A0A1H9AQ39</accession>
<dbReference type="EMBL" id="FOFU01000001">
    <property type="protein sequence ID" value="SEP78587.1"/>
    <property type="molecule type" value="Genomic_DNA"/>
</dbReference>
<keyword evidence="3 5" id="KW-0012">Acyltransferase</keyword>
<evidence type="ECO:0000259" key="4">
    <source>
        <dbReference type="Pfam" id="PF00198"/>
    </source>
</evidence>
<dbReference type="PANTHER" id="PTHR43178">
    <property type="entry name" value="DIHYDROLIPOAMIDE ACETYLTRANSFERASE COMPONENT OF PYRUVATE DEHYDROGENASE COMPLEX"/>
    <property type="match status" value="1"/>
</dbReference>
<comment type="cofactor">
    <cofactor evidence="1">
        <name>(R)-lipoate</name>
        <dbReference type="ChEBI" id="CHEBI:83088"/>
    </cofactor>
</comment>
<dbReference type="AlphaFoldDB" id="A0A1H9AQ39"/>
<dbReference type="GO" id="GO:0016407">
    <property type="term" value="F:acetyltransferase activity"/>
    <property type="evidence" value="ECO:0007669"/>
    <property type="project" value="TreeGrafter"/>
</dbReference>
<dbReference type="GO" id="GO:0005737">
    <property type="term" value="C:cytoplasm"/>
    <property type="evidence" value="ECO:0007669"/>
    <property type="project" value="TreeGrafter"/>
</dbReference>
<dbReference type="Proteomes" id="UP000182360">
    <property type="component" value="Unassembled WGS sequence"/>
</dbReference>
<dbReference type="GO" id="GO:0031405">
    <property type="term" value="F:lipoic acid binding"/>
    <property type="evidence" value="ECO:0007669"/>
    <property type="project" value="TreeGrafter"/>
</dbReference>
<proteinExistence type="predicted"/>